<comment type="similarity">
    <text evidence="1 6">Belongs to the RNase PH family.</text>
</comment>
<protein>
    <recommendedName>
        <fullName evidence="6">Ribonuclease PH</fullName>
        <shortName evidence="6">RNase PH</shortName>
        <ecNumber evidence="6">2.7.7.56</ecNumber>
    </recommendedName>
    <alternativeName>
        <fullName evidence="6">tRNA nucleotidyltransferase</fullName>
    </alternativeName>
</protein>
<evidence type="ECO:0000259" key="7">
    <source>
        <dbReference type="Pfam" id="PF01138"/>
    </source>
</evidence>
<dbReference type="Gene3D" id="3.30.230.70">
    <property type="entry name" value="GHMP Kinase, N-terminal domain"/>
    <property type="match status" value="1"/>
</dbReference>
<dbReference type="PANTHER" id="PTHR11953:SF0">
    <property type="entry name" value="EXOSOME COMPLEX COMPONENT RRP41"/>
    <property type="match status" value="1"/>
</dbReference>
<proteinExistence type="inferred from homology"/>
<dbReference type="NCBIfam" id="TIGR01966">
    <property type="entry name" value="RNasePH"/>
    <property type="match status" value="1"/>
</dbReference>
<keyword evidence="3 6" id="KW-0820">tRNA-binding</keyword>
<evidence type="ECO:0000259" key="8">
    <source>
        <dbReference type="Pfam" id="PF03725"/>
    </source>
</evidence>
<dbReference type="CDD" id="cd11362">
    <property type="entry name" value="RNase_PH_bact"/>
    <property type="match status" value="1"/>
</dbReference>
<feature type="domain" description="Exoribonuclease phosphorolytic" evidence="8">
    <location>
        <begin position="158"/>
        <end position="222"/>
    </location>
</feature>
<dbReference type="GO" id="GO:0008033">
    <property type="term" value="P:tRNA processing"/>
    <property type="evidence" value="ECO:0007669"/>
    <property type="project" value="UniProtKB-UniRule"/>
</dbReference>
<dbReference type="SUPFAM" id="SSF55666">
    <property type="entry name" value="Ribonuclease PH domain 2-like"/>
    <property type="match status" value="1"/>
</dbReference>
<evidence type="ECO:0000256" key="5">
    <source>
        <dbReference type="ARBA" id="ARBA00022884"/>
    </source>
</evidence>
<feature type="binding site" evidence="6">
    <location>
        <position position="86"/>
    </location>
    <ligand>
        <name>phosphate</name>
        <dbReference type="ChEBI" id="CHEBI:43474"/>
        <note>substrate</note>
    </ligand>
</feature>
<dbReference type="InterPro" id="IPR027408">
    <property type="entry name" value="PNPase/RNase_PH_dom_sf"/>
</dbReference>
<keyword evidence="5" id="KW-0694">RNA-binding</keyword>
<keyword evidence="2 6" id="KW-0698">rRNA processing</keyword>
<accession>A0A2S8SQN6</accession>
<gene>
    <name evidence="6" type="primary">rph</name>
    <name evidence="9" type="ORF">B1R32_1154</name>
</gene>
<comment type="subunit">
    <text evidence="6">Homohexameric ring arranged as a trimer of dimers.</text>
</comment>
<keyword evidence="4 6" id="KW-0819">tRNA processing</keyword>
<evidence type="ECO:0000256" key="1">
    <source>
        <dbReference type="ARBA" id="ARBA00006678"/>
    </source>
</evidence>
<comment type="catalytic activity">
    <reaction evidence="6">
        <text>tRNA(n+1) + phosphate = tRNA(n) + a ribonucleoside 5'-diphosphate</text>
        <dbReference type="Rhea" id="RHEA:10628"/>
        <dbReference type="Rhea" id="RHEA-COMP:17343"/>
        <dbReference type="Rhea" id="RHEA-COMP:17344"/>
        <dbReference type="ChEBI" id="CHEBI:43474"/>
        <dbReference type="ChEBI" id="CHEBI:57930"/>
        <dbReference type="ChEBI" id="CHEBI:173114"/>
        <dbReference type="EC" id="2.7.7.56"/>
    </reaction>
</comment>
<organism evidence="9 10">
    <name type="scientific">Abditibacterium utsteinense</name>
    <dbReference type="NCBI Taxonomy" id="1960156"/>
    <lineage>
        <taxon>Bacteria</taxon>
        <taxon>Pseudomonadati</taxon>
        <taxon>Abditibacteriota</taxon>
        <taxon>Abditibacteriia</taxon>
        <taxon>Abditibacteriales</taxon>
        <taxon>Abditibacteriaceae</taxon>
        <taxon>Abditibacterium</taxon>
    </lineage>
</organism>
<dbReference type="FunFam" id="3.30.230.70:FF:000003">
    <property type="entry name" value="Ribonuclease PH"/>
    <property type="match status" value="1"/>
</dbReference>
<evidence type="ECO:0000313" key="9">
    <source>
        <dbReference type="EMBL" id="PQV63098.1"/>
    </source>
</evidence>
<dbReference type="OrthoDB" id="9807456at2"/>
<reference evidence="9 10" key="1">
    <citation type="journal article" date="2018" name="Syst. Appl. Microbiol.">
        <title>Abditibacterium utsteinense sp. nov., the first cultivated member of candidate phylum FBP, isolated from ice-free Antarctic soil samples.</title>
        <authorList>
            <person name="Tahon G."/>
            <person name="Tytgat B."/>
            <person name="Lebbe L."/>
            <person name="Carlier A."/>
            <person name="Willems A."/>
        </authorList>
    </citation>
    <scope>NUCLEOTIDE SEQUENCE [LARGE SCALE GENOMIC DNA]</scope>
    <source>
        <strain evidence="9 10">LMG 29911</strain>
    </source>
</reference>
<dbReference type="Pfam" id="PF01138">
    <property type="entry name" value="RNase_PH"/>
    <property type="match status" value="1"/>
</dbReference>
<dbReference type="InParanoid" id="A0A2S8SQN6"/>
<dbReference type="GO" id="GO:0000049">
    <property type="term" value="F:tRNA binding"/>
    <property type="evidence" value="ECO:0007669"/>
    <property type="project" value="UniProtKB-UniRule"/>
</dbReference>
<comment type="function">
    <text evidence="6">Phosphorolytic 3'-5' exoribonuclease that plays an important role in tRNA 3'-end maturation. Removes nucleotide residues following the 3'-CCA terminus of tRNAs; can also add nucleotides to the ends of RNA molecules by using nucleoside diphosphates as substrates, but this may not be physiologically important. Probably plays a role in initiation of 16S rRNA degradation (leading to ribosome degradation) during starvation.</text>
</comment>
<feature type="domain" description="Exoribonuclease phosphorolytic" evidence="7">
    <location>
        <begin position="10"/>
        <end position="140"/>
    </location>
</feature>
<evidence type="ECO:0000256" key="2">
    <source>
        <dbReference type="ARBA" id="ARBA00022552"/>
    </source>
</evidence>
<evidence type="ECO:0000256" key="4">
    <source>
        <dbReference type="ARBA" id="ARBA00022694"/>
    </source>
</evidence>
<dbReference type="PROSITE" id="PS01277">
    <property type="entry name" value="RIBONUCLEASE_PH"/>
    <property type="match status" value="1"/>
</dbReference>
<sequence length="241" mass="25689">MRPDSRQFNQLRPLKLTPGWAKNALGSCLIEAGDTKLICTATLEKGVPPWLRGSGKGWLTAEYGMLPGSTQTRKSRDGARGKFDGRTVEIQRLIGRSLRACINLESLGERVLTLDCDVLQADGGTRCAAITGAYVALHEALFKLKSAGEIADIPLRFPIAAVSVGIAGGEAILDLNYAEDKDADVDMNVVMNAQNSLIEVQASAEGTVFSRDELSQMLDLAEVGIAQLIAAQNAAIAQFSA</sequence>
<dbReference type="AlphaFoldDB" id="A0A2S8SQN6"/>
<dbReference type="HAMAP" id="MF_00564">
    <property type="entry name" value="RNase_PH"/>
    <property type="match status" value="1"/>
</dbReference>
<dbReference type="EC" id="2.7.7.56" evidence="6"/>
<evidence type="ECO:0000256" key="3">
    <source>
        <dbReference type="ARBA" id="ARBA00022555"/>
    </source>
</evidence>
<dbReference type="FunCoup" id="A0A2S8SQN6">
    <property type="interactions" value="313"/>
</dbReference>
<dbReference type="InterPro" id="IPR018336">
    <property type="entry name" value="RNase_PH_CS"/>
</dbReference>
<evidence type="ECO:0000313" key="10">
    <source>
        <dbReference type="Proteomes" id="UP000237684"/>
    </source>
</evidence>
<keyword evidence="10" id="KW-1185">Reference proteome</keyword>
<dbReference type="EMBL" id="NIGF01000015">
    <property type="protein sequence ID" value="PQV63098.1"/>
    <property type="molecule type" value="Genomic_DNA"/>
</dbReference>
<evidence type="ECO:0000256" key="6">
    <source>
        <dbReference type="HAMAP-Rule" id="MF_00564"/>
    </source>
</evidence>
<dbReference type="RefSeq" id="WP_106380692.1">
    <property type="nucleotide sequence ID" value="NZ_NIGF01000015.1"/>
</dbReference>
<dbReference type="GO" id="GO:0031125">
    <property type="term" value="P:rRNA 3'-end processing"/>
    <property type="evidence" value="ECO:0007669"/>
    <property type="project" value="UniProtKB-ARBA"/>
</dbReference>
<dbReference type="InterPro" id="IPR001247">
    <property type="entry name" value="ExoRNase_PH_dom1"/>
</dbReference>
<dbReference type="SUPFAM" id="SSF54211">
    <property type="entry name" value="Ribosomal protein S5 domain 2-like"/>
    <property type="match status" value="1"/>
</dbReference>
<name>A0A2S8SQN6_9BACT</name>
<dbReference type="Pfam" id="PF03725">
    <property type="entry name" value="RNase_PH_C"/>
    <property type="match status" value="1"/>
</dbReference>
<dbReference type="InterPro" id="IPR020568">
    <property type="entry name" value="Ribosomal_Su5_D2-typ_SF"/>
</dbReference>
<dbReference type="GO" id="GO:0000175">
    <property type="term" value="F:3'-5'-RNA exonuclease activity"/>
    <property type="evidence" value="ECO:0007669"/>
    <property type="project" value="UniProtKB-UniRule"/>
</dbReference>
<dbReference type="InterPro" id="IPR036345">
    <property type="entry name" value="ExoRNase_PH_dom2_sf"/>
</dbReference>
<dbReference type="Proteomes" id="UP000237684">
    <property type="component" value="Unassembled WGS sequence"/>
</dbReference>
<keyword evidence="6" id="KW-0808">Transferase</keyword>
<dbReference type="GO" id="GO:0009022">
    <property type="term" value="F:tRNA nucleotidyltransferase activity"/>
    <property type="evidence" value="ECO:0007669"/>
    <property type="project" value="UniProtKB-UniRule"/>
</dbReference>
<dbReference type="InterPro" id="IPR002381">
    <property type="entry name" value="RNase_PH_bac-type"/>
</dbReference>
<dbReference type="GO" id="GO:0016075">
    <property type="term" value="P:rRNA catabolic process"/>
    <property type="evidence" value="ECO:0007669"/>
    <property type="project" value="UniProtKB-UniRule"/>
</dbReference>
<dbReference type="InterPro" id="IPR050080">
    <property type="entry name" value="RNase_PH"/>
</dbReference>
<dbReference type="PANTHER" id="PTHR11953">
    <property type="entry name" value="EXOSOME COMPLEX COMPONENT"/>
    <property type="match status" value="1"/>
</dbReference>
<keyword evidence="6" id="KW-0548">Nucleotidyltransferase</keyword>
<comment type="caution">
    <text evidence="9">The sequence shown here is derived from an EMBL/GenBank/DDBJ whole genome shotgun (WGS) entry which is preliminary data.</text>
</comment>
<feature type="binding site" evidence="6">
    <location>
        <begin position="124"/>
        <end position="126"/>
    </location>
    <ligand>
        <name>phosphate</name>
        <dbReference type="ChEBI" id="CHEBI:43474"/>
        <note>substrate</note>
    </ligand>
</feature>
<dbReference type="InterPro" id="IPR015847">
    <property type="entry name" value="ExoRNase_PH_dom2"/>
</dbReference>